<name>X0T4X7_9ZZZZ</name>
<dbReference type="AlphaFoldDB" id="X0T4X7"/>
<feature type="non-terminal residue" evidence="1">
    <location>
        <position position="1"/>
    </location>
</feature>
<proteinExistence type="predicted"/>
<dbReference type="EMBL" id="BARS01011286">
    <property type="protein sequence ID" value="GAF88274.1"/>
    <property type="molecule type" value="Genomic_DNA"/>
</dbReference>
<evidence type="ECO:0000313" key="1">
    <source>
        <dbReference type="EMBL" id="GAF88274.1"/>
    </source>
</evidence>
<comment type="caution">
    <text evidence="1">The sequence shown here is derived from an EMBL/GenBank/DDBJ whole genome shotgun (WGS) entry which is preliminary data.</text>
</comment>
<gene>
    <name evidence="1" type="ORF">S01H1_20585</name>
</gene>
<accession>X0T4X7</accession>
<reference evidence="1" key="1">
    <citation type="journal article" date="2014" name="Front. Microbiol.">
        <title>High frequency of phylogenetically diverse reductive dehalogenase-homologous genes in deep subseafloor sedimentary metagenomes.</title>
        <authorList>
            <person name="Kawai M."/>
            <person name="Futagami T."/>
            <person name="Toyoda A."/>
            <person name="Takaki Y."/>
            <person name="Nishi S."/>
            <person name="Hori S."/>
            <person name="Arai W."/>
            <person name="Tsubouchi T."/>
            <person name="Morono Y."/>
            <person name="Uchiyama I."/>
            <person name="Ito T."/>
            <person name="Fujiyama A."/>
            <person name="Inagaki F."/>
            <person name="Takami H."/>
        </authorList>
    </citation>
    <scope>NUCLEOTIDE SEQUENCE</scope>
    <source>
        <strain evidence="1">Expedition CK06-06</strain>
    </source>
</reference>
<organism evidence="1">
    <name type="scientific">marine sediment metagenome</name>
    <dbReference type="NCBI Taxonomy" id="412755"/>
    <lineage>
        <taxon>unclassified sequences</taxon>
        <taxon>metagenomes</taxon>
        <taxon>ecological metagenomes</taxon>
    </lineage>
</organism>
<sequence>KATNGSWRDMYSENDTLFQEKLELKMPTYNSMVV</sequence>
<protein>
    <submittedName>
        <fullName evidence="1">Uncharacterized protein</fullName>
    </submittedName>
</protein>